<feature type="chain" id="PRO_5017375779" evidence="2">
    <location>
        <begin position="21"/>
        <end position="167"/>
    </location>
</feature>
<protein>
    <submittedName>
        <fullName evidence="3">Uncharacterized protein</fullName>
    </submittedName>
</protein>
<proteinExistence type="predicted"/>
<dbReference type="OrthoDB" id="2319844at2759"/>
<keyword evidence="2" id="KW-0732">Signal</keyword>
<comment type="caution">
    <text evidence="3">The sequence shown here is derived from an EMBL/GenBank/DDBJ whole genome shotgun (WGS) entry which is preliminary data.</text>
</comment>
<feature type="region of interest" description="Disordered" evidence="1">
    <location>
        <begin position="109"/>
        <end position="150"/>
    </location>
</feature>
<feature type="compositionally biased region" description="Low complexity" evidence="1">
    <location>
        <begin position="115"/>
        <end position="150"/>
    </location>
</feature>
<gene>
    <name evidence="3" type="ORF">C1645_735064</name>
</gene>
<dbReference type="EMBL" id="QKYT01000091">
    <property type="protein sequence ID" value="RIA94037.1"/>
    <property type="molecule type" value="Genomic_DNA"/>
</dbReference>
<evidence type="ECO:0000313" key="3">
    <source>
        <dbReference type="EMBL" id="RIA94037.1"/>
    </source>
</evidence>
<evidence type="ECO:0000256" key="1">
    <source>
        <dbReference type="SAM" id="MobiDB-lite"/>
    </source>
</evidence>
<sequence>MKRLIFVIIYIILSENGVLSDYYSCPNGTESCYYLNELLAPCSYKIDFSNVFIESGAGLDSFPFPNCACSQDFYNNLVSCCISCNFPVDNPLKFESDCRIGKNPVNIDEEKVPKTPITPDTSNSPSTTPSNTPIKSTNNVQSSGKNSSSSIVGKVAGTINCKIRTIF</sequence>
<dbReference type="AlphaFoldDB" id="A0A397TCL1"/>
<reference evidence="3 4" key="1">
    <citation type="submission" date="2018-06" db="EMBL/GenBank/DDBJ databases">
        <title>Comparative genomics reveals the genomic features of Rhizophagus irregularis, R. cerebriforme, R. diaphanum and Gigaspora rosea, and their symbiotic lifestyle signature.</title>
        <authorList>
            <person name="Morin E."/>
            <person name="San Clemente H."/>
            <person name="Chen E.C.H."/>
            <person name="De La Providencia I."/>
            <person name="Hainaut M."/>
            <person name="Kuo A."/>
            <person name="Kohler A."/>
            <person name="Murat C."/>
            <person name="Tang N."/>
            <person name="Roy S."/>
            <person name="Loubradou J."/>
            <person name="Henrissat B."/>
            <person name="Grigoriev I.V."/>
            <person name="Corradi N."/>
            <person name="Roux C."/>
            <person name="Martin F.M."/>
        </authorList>
    </citation>
    <scope>NUCLEOTIDE SEQUENCE [LARGE SCALE GENOMIC DNA]</scope>
    <source>
        <strain evidence="3 4">DAOM 227022</strain>
    </source>
</reference>
<organism evidence="3 4">
    <name type="scientific">Glomus cerebriforme</name>
    <dbReference type="NCBI Taxonomy" id="658196"/>
    <lineage>
        <taxon>Eukaryota</taxon>
        <taxon>Fungi</taxon>
        <taxon>Fungi incertae sedis</taxon>
        <taxon>Mucoromycota</taxon>
        <taxon>Glomeromycotina</taxon>
        <taxon>Glomeromycetes</taxon>
        <taxon>Glomerales</taxon>
        <taxon>Glomeraceae</taxon>
        <taxon>Glomus</taxon>
    </lineage>
</organism>
<dbReference type="Proteomes" id="UP000265703">
    <property type="component" value="Unassembled WGS sequence"/>
</dbReference>
<name>A0A397TCL1_9GLOM</name>
<evidence type="ECO:0000256" key="2">
    <source>
        <dbReference type="SAM" id="SignalP"/>
    </source>
</evidence>
<evidence type="ECO:0000313" key="4">
    <source>
        <dbReference type="Proteomes" id="UP000265703"/>
    </source>
</evidence>
<feature type="signal peptide" evidence="2">
    <location>
        <begin position="1"/>
        <end position="20"/>
    </location>
</feature>
<keyword evidence="4" id="KW-1185">Reference proteome</keyword>
<accession>A0A397TCL1</accession>